<keyword evidence="6" id="KW-0175">Coiled coil</keyword>
<name>A0A0C1V699_9ENTR</name>
<dbReference type="InterPro" id="IPR005139">
    <property type="entry name" value="PCRF"/>
</dbReference>
<dbReference type="InterPro" id="IPR000352">
    <property type="entry name" value="Pep_chain_release_fac_I"/>
</dbReference>
<protein>
    <recommendedName>
        <fullName evidence="4 5">Peptide chain release factor 2</fullName>
        <shortName evidence="4">RF-2</shortName>
    </recommendedName>
</protein>
<gene>
    <name evidence="4" type="primary">prfB</name>
    <name evidence="8" type="ORF">P689_122133</name>
</gene>
<dbReference type="Pfam" id="PF00472">
    <property type="entry name" value="RF-1"/>
    <property type="match status" value="1"/>
</dbReference>
<evidence type="ECO:0000256" key="2">
    <source>
        <dbReference type="ARBA" id="ARBA00022481"/>
    </source>
</evidence>
<evidence type="ECO:0000256" key="5">
    <source>
        <dbReference type="NCBIfam" id="TIGR00020"/>
    </source>
</evidence>
<keyword evidence="4" id="KW-0963">Cytoplasm</keyword>
<evidence type="ECO:0000313" key="9">
    <source>
        <dbReference type="Proteomes" id="UP000054529"/>
    </source>
</evidence>
<proteinExistence type="inferred from homology"/>
<dbReference type="AlphaFoldDB" id="A0A0C1V699"/>
<dbReference type="FunFam" id="3.30.160.20:FF:000010">
    <property type="entry name" value="Peptide chain release factor 2"/>
    <property type="match status" value="1"/>
</dbReference>
<evidence type="ECO:0000256" key="4">
    <source>
        <dbReference type="HAMAP-Rule" id="MF_00094"/>
    </source>
</evidence>
<dbReference type="InterPro" id="IPR045853">
    <property type="entry name" value="Pep_chain_release_fac_I_sf"/>
</dbReference>
<evidence type="ECO:0000256" key="6">
    <source>
        <dbReference type="SAM" id="Coils"/>
    </source>
</evidence>
<feature type="coiled-coil region" evidence="6">
    <location>
        <begin position="288"/>
        <end position="318"/>
    </location>
</feature>
<dbReference type="Gene3D" id="3.30.70.1660">
    <property type="match status" value="1"/>
</dbReference>
<dbReference type="EMBL" id="AWXV01000004">
    <property type="protein sequence ID" value="KIE63964.1"/>
    <property type="molecule type" value="Genomic_DNA"/>
</dbReference>
<keyword evidence="2 4" id="KW-0488">Methylation</keyword>
<evidence type="ECO:0000256" key="1">
    <source>
        <dbReference type="ARBA" id="ARBA00010835"/>
    </source>
</evidence>
<comment type="function">
    <text evidence="4">Peptide chain release factor 2 directs the termination of translation in response to the peptide chain termination codons UGA and UAA.</text>
</comment>
<dbReference type="GO" id="GO:0005737">
    <property type="term" value="C:cytoplasm"/>
    <property type="evidence" value="ECO:0007669"/>
    <property type="project" value="UniProtKB-SubCell"/>
</dbReference>
<comment type="caution">
    <text evidence="8">The sequence shown here is derived from an EMBL/GenBank/DDBJ whole genome shotgun (WGS) entry which is preliminary data.</text>
</comment>
<keyword evidence="3 4" id="KW-0648">Protein biosynthesis</keyword>
<dbReference type="Gene3D" id="3.30.160.20">
    <property type="match status" value="1"/>
</dbReference>
<accession>A0A0C1V699</accession>
<dbReference type="NCBIfam" id="TIGR00020">
    <property type="entry name" value="prfB"/>
    <property type="match status" value="1"/>
</dbReference>
<dbReference type="SUPFAM" id="SSF75620">
    <property type="entry name" value="Release factor"/>
    <property type="match status" value="1"/>
</dbReference>
<dbReference type="PATRIC" id="fig|1401651.3.peg.397"/>
<evidence type="ECO:0000256" key="3">
    <source>
        <dbReference type="ARBA" id="ARBA00022917"/>
    </source>
</evidence>
<organism evidence="8 9">
    <name type="scientific">Candidatus Riesia pediculischaeffi PTSU</name>
    <dbReference type="NCBI Taxonomy" id="1401651"/>
    <lineage>
        <taxon>Bacteria</taxon>
        <taxon>Pseudomonadati</taxon>
        <taxon>Pseudomonadota</taxon>
        <taxon>Gammaproteobacteria</taxon>
        <taxon>Enterobacterales</taxon>
        <taxon>Enterobacteriaceae</taxon>
        <taxon>Candidatus Riesia</taxon>
    </lineage>
</organism>
<evidence type="ECO:0000259" key="7">
    <source>
        <dbReference type="SMART" id="SM00937"/>
    </source>
</evidence>
<dbReference type="SMART" id="SM00937">
    <property type="entry name" value="PCRF"/>
    <property type="match status" value="1"/>
</dbReference>
<dbReference type="Proteomes" id="UP000054529">
    <property type="component" value="Unassembled WGS sequence"/>
</dbReference>
<dbReference type="HAMAP" id="MF_00094">
    <property type="entry name" value="Rel_fac_2"/>
    <property type="match status" value="1"/>
</dbReference>
<feature type="modified residue" description="N5-methylglutamine" evidence="4">
    <location>
        <position position="266"/>
    </location>
</feature>
<dbReference type="PANTHER" id="PTHR43116">
    <property type="entry name" value="PEPTIDE CHAIN RELEASE FACTOR 2"/>
    <property type="match status" value="1"/>
</dbReference>
<evidence type="ECO:0000313" key="8">
    <source>
        <dbReference type="EMBL" id="KIE63964.1"/>
    </source>
</evidence>
<dbReference type="GO" id="GO:0016149">
    <property type="term" value="F:translation release factor activity, codon specific"/>
    <property type="evidence" value="ECO:0007669"/>
    <property type="project" value="UniProtKB-UniRule"/>
</dbReference>
<feature type="domain" description="Peptide chain release factor" evidence="7">
    <location>
        <begin position="97"/>
        <end position="207"/>
    </location>
</feature>
<comment type="similarity">
    <text evidence="1 4">Belongs to the prokaryotic/mitochondrial release factor family.</text>
</comment>
<dbReference type="HOGENOM" id="CLU_036856_6_0_6"/>
<sequence>MDQLIQRIELLSRMEIKNIIERFKRSVKAFQDLKRTFKNEGGRCDLNILKYEDCSRNRDENRSEKFEVMRRSINKKIEIEKIKGVEEGLENIRILIDFLIENKDEDFLNEAFRKISEVQSKIEDIRLIRLFSKKNDFCNCYIDLQSGSGGIDSQDWTNMLMRMYLKWAGLKKFRSHILDISYGELTGIKSSTLMIQGKYAYGWLRTETGIHRLVRKSPFDSSGRRHTSFSSVFVYPEISDDKNQEIEIKSHDLRIESYRSSGAGGQHTNKTESAIRITHIPTGIVTQCQNDRSQHRNKEHALRQLRNKLCEIKEKEKQENQKIIENSKFDITWGHQIRSYVLDHSRVKDLRTGTEDRNVQSILNGKIDKFIIANLNKENIPL</sequence>
<dbReference type="PANTHER" id="PTHR43116:SF3">
    <property type="entry name" value="CLASS I PEPTIDE CHAIN RELEASE FACTOR"/>
    <property type="match status" value="1"/>
</dbReference>
<comment type="subcellular location">
    <subcellularLocation>
        <location evidence="4">Cytoplasm</location>
    </subcellularLocation>
</comment>
<reference evidence="8 9" key="1">
    <citation type="journal article" date="2014" name="G3 (Bethesda)">
        <title>Genome sequence of Candidatus Riesia pediculischaeffi, endosymbiont of chimpanzee lice, and genomic comparison of recently acquired endosymbionts from human and chimpanzee lice.</title>
        <authorList>
            <person name="Boyd B.M."/>
            <person name="Allen J.M."/>
            <person name="de Crecy-Lagard V."/>
            <person name="Reed D.L."/>
        </authorList>
    </citation>
    <scope>NUCLEOTIDE SEQUENCE [LARGE SCALE GENOMIC DNA]</scope>
    <source>
        <strain evidence="8 9">PTSU</strain>
    </source>
</reference>
<dbReference type="InterPro" id="IPR004374">
    <property type="entry name" value="PrfB"/>
</dbReference>
<comment type="PTM">
    <text evidence="4">Methylated by PrmC. Methylation increases the termination efficiency of RF2.</text>
</comment>
<dbReference type="Pfam" id="PF03462">
    <property type="entry name" value="PCRF"/>
    <property type="match status" value="1"/>
</dbReference>